<evidence type="ECO:0000313" key="2">
    <source>
        <dbReference type="EMBL" id="GIG50564.1"/>
    </source>
</evidence>
<dbReference type="AlphaFoldDB" id="A0A919PUR4"/>
<gene>
    <name evidence="2" type="ORF">Dsi01nite_086050</name>
</gene>
<name>A0A919PUR4_9ACTN</name>
<reference evidence="2" key="1">
    <citation type="submission" date="2021-01" db="EMBL/GenBank/DDBJ databases">
        <title>Whole genome shotgun sequence of Dactylosporangium siamense NBRC 106093.</title>
        <authorList>
            <person name="Komaki H."/>
            <person name="Tamura T."/>
        </authorList>
    </citation>
    <scope>NUCLEOTIDE SEQUENCE</scope>
    <source>
        <strain evidence="2">NBRC 106093</strain>
    </source>
</reference>
<dbReference type="Gene3D" id="2.60.120.10">
    <property type="entry name" value="Jelly Rolls"/>
    <property type="match status" value="1"/>
</dbReference>
<organism evidence="2 3">
    <name type="scientific">Dactylosporangium siamense</name>
    <dbReference type="NCBI Taxonomy" id="685454"/>
    <lineage>
        <taxon>Bacteria</taxon>
        <taxon>Bacillati</taxon>
        <taxon>Actinomycetota</taxon>
        <taxon>Actinomycetes</taxon>
        <taxon>Micromonosporales</taxon>
        <taxon>Micromonosporaceae</taxon>
        <taxon>Dactylosporangium</taxon>
    </lineage>
</organism>
<feature type="region of interest" description="Disordered" evidence="1">
    <location>
        <begin position="164"/>
        <end position="185"/>
    </location>
</feature>
<comment type="caution">
    <text evidence="2">The sequence shown here is derived from an EMBL/GenBank/DDBJ whole genome shotgun (WGS) entry which is preliminary data.</text>
</comment>
<evidence type="ECO:0000313" key="3">
    <source>
        <dbReference type="Proteomes" id="UP000660611"/>
    </source>
</evidence>
<evidence type="ECO:0000256" key="1">
    <source>
        <dbReference type="SAM" id="MobiDB-lite"/>
    </source>
</evidence>
<dbReference type="InterPro" id="IPR011051">
    <property type="entry name" value="RmlC_Cupin_sf"/>
</dbReference>
<sequence length="229" mass="24269">MRSVKGTEALPAGVELYSLTADGTALLTSRTGRGDLLDAGALLPFIDRGQHARYLIGDALTSPERPSNATYKLGLMRGHSAFTPHAHGGEHFVLSLGYAACGLYDDERQEAVTVRLTPGVMIRIPALLPHSFVNRGAGRLLILAANTGFGIDHEDYAITAEEAERRATAEPSKNRATAEPSNNGTALDYPALAKALRAVGSAPSPGVMSWRERAAQAARRIAVRLEGSA</sequence>
<dbReference type="Proteomes" id="UP000660611">
    <property type="component" value="Unassembled WGS sequence"/>
</dbReference>
<proteinExistence type="predicted"/>
<dbReference type="InterPro" id="IPR014710">
    <property type="entry name" value="RmlC-like_jellyroll"/>
</dbReference>
<accession>A0A919PUR4</accession>
<dbReference type="SUPFAM" id="SSF51182">
    <property type="entry name" value="RmlC-like cupins"/>
    <property type="match status" value="1"/>
</dbReference>
<dbReference type="EMBL" id="BONQ01000135">
    <property type="protein sequence ID" value="GIG50564.1"/>
    <property type="molecule type" value="Genomic_DNA"/>
</dbReference>
<keyword evidence="3" id="KW-1185">Reference proteome</keyword>
<evidence type="ECO:0008006" key="4">
    <source>
        <dbReference type="Google" id="ProtNLM"/>
    </source>
</evidence>
<protein>
    <recommendedName>
        <fullName evidence="4">Cupin domain-containing protein</fullName>
    </recommendedName>
</protein>